<sequence length="324" mass="36811">MDLPPLIDDCIKESIDYSLGLPVSAQTLEAKLRASKEVQSALRDQCSLLLSEVKEKDRLIELARGEASMNAHALKRFVEENQKLAAECTKLVAQCDRWEMECSLFERDRDALMDFGNEAHERAKVAEARAQKLEEVLEQLSDELQQCKRKLDLCEDEEGAVLEKNLLEPILDMLIKKDGLASACAFLEANSQQKECRKLLKRWNRLSPNTQKVLSMAAEVKTLEKDKELLRINLQRAEEEVKVLFDENNILEAENKRLLWKYRKALGSGDRSANSASTAKSQKRKSKSLACSPIEKKLNFNDVESARSPFLPIECESPVSKMKK</sequence>
<keyword evidence="1" id="KW-0175">Coiled coil</keyword>
<dbReference type="PANTHER" id="PTHR35689">
    <property type="entry name" value="EARLY ENDOSOME ANTIGEN"/>
    <property type="match status" value="1"/>
</dbReference>
<dbReference type="AlphaFoldDB" id="A0AAN7JTJ0"/>
<accession>A0AAN7JTJ0</accession>
<dbReference type="Proteomes" id="UP001345219">
    <property type="component" value="Chromosome 16"/>
</dbReference>
<dbReference type="PANTHER" id="PTHR35689:SF1">
    <property type="entry name" value="EARLY ENDOSOME ANTIGEN"/>
    <property type="match status" value="1"/>
</dbReference>
<gene>
    <name evidence="3" type="ORF">SAY87_022214</name>
</gene>
<dbReference type="EMBL" id="JAXIOK010000016">
    <property type="protein sequence ID" value="KAK4753416.1"/>
    <property type="molecule type" value="Genomic_DNA"/>
</dbReference>
<feature type="coiled-coil region" evidence="1">
    <location>
        <begin position="220"/>
        <end position="254"/>
    </location>
</feature>
<comment type="caution">
    <text evidence="3">The sequence shown here is derived from an EMBL/GenBank/DDBJ whole genome shotgun (WGS) entry which is preliminary data.</text>
</comment>
<reference evidence="3 4" key="1">
    <citation type="journal article" date="2023" name="Hortic Res">
        <title>Pangenome of water caltrop reveals structural variations and asymmetric subgenome divergence after allopolyploidization.</title>
        <authorList>
            <person name="Zhang X."/>
            <person name="Chen Y."/>
            <person name="Wang L."/>
            <person name="Yuan Y."/>
            <person name="Fang M."/>
            <person name="Shi L."/>
            <person name="Lu R."/>
            <person name="Comes H.P."/>
            <person name="Ma Y."/>
            <person name="Chen Y."/>
            <person name="Huang G."/>
            <person name="Zhou Y."/>
            <person name="Zheng Z."/>
            <person name="Qiu Y."/>
        </authorList>
    </citation>
    <scope>NUCLEOTIDE SEQUENCE [LARGE SCALE GENOMIC DNA]</scope>
    <source>
        <tissue evidence="3">Roots</tissue>
    </source>
</reference>
<keyword evidence="4" id="KW-1185">Reference proteome</keyword>
<feature type="compositionally biased region" description="Polar residues" evidence="2">
    <location>
        <begin position="271"/>
        <end position="280"/>
    </location>
</feature>
<feature type="coiled-coil region" evidence="1">
    <location>
        <begin position="74"/>
        <end position="157"/>
    </location>
</feature>
<evidence type="ECO:0000313" key="3">
    <source>
        <dbReference type="EMBL" id="KAK4753416.1"/>
    </source>
</evidence>
<evidence type="ECO:0000256" key="1">
    <source>
        <dbReference type="SAM" id="Coils"/>
    </source>
</evidence>
<name>A0AAN7JTJ0_9MYRT</name>
<evidence type="ECO:0000256" key="2">
    <source>
        <dbReference type="SAM" id="MobiDB-lite"/>
    </source>
</evidence>
<organism evidence="3 4">
    <name type="scientific">Trapa incisa</name>
    <dbReference type="NCBI Taxonomy" id="236973"/>
    <lineage>
        <taxon>Eukaryota</taxon>
        <taxon>Viridiplantae</taxon>
        <taxon>Streptophyta</taxon>
        <taxon>Embryophyta</taxon>
        <taxon>Tracheophyta</taxon>
        <taxon>Spermatophyta</taxon>
        <taxon>Magnoliopsida</taxon>
        <taxon>eudicotyledons</taxon>
        <taxon>Gunneridae</taxon>
        <taxon>Pentapetalae</taxon>
        <taxon>rosids</taxon>
        <taxon>malvids</taxon>
        <taxon>Myrtales</taxon>
        <taxon>Lythraceae</taxon>
        <taxon>Trapa</taxon>
    </lineage>
</organism>
<protein>
    <submittedName>
        <fullName evidence="3">Uncharacterized protein</fullName>
    </submittedName>
</protein>
<evidence type="ECO:0000313" key="4">
    <source>
        <dbReference type="Proteomes" id="UP001345219"/>
    </source>
</evidence>
<proteinExistence type="predicted"/>
<feature type="region of interest" description="Disordered" evidence="2">
    <location>
        <begin position="268"/>
        <end position="290"/>
    </location>
</feature>